<dbReference type="InterPro" id="IPR044784">
    <property type="entry name" value="At1g01640-like"/>
</dbReference>
<sequence>MDPDQAAASPPKRARFSIEPDVEVEVEGEAIPVHSYVLMSQSSVFHQMLSGGMCEAASGRMSLPGKNKEEFKEFLRHFECPGIGDPPEIEPEVAKWLVGWADEYDVPLLKTRCEKALVENSRGANHWDNLEIATKFKLEELRRESVLNIAMDVFPHRHRLLEILKQPPLSSDSDSDDPETRDDAVATEGAGGTAAGGAAVADPAAKEDEEDKEPHPHDVFKKCVLPSLYRAVFLEQPDIAELPDALSIEHLWPIVVRALELADGWSDLEEAHQAALRAVELEKHVSKPIPMSFGNTKVTLRDIHSKCKDAAASSQLQVDEVVQALRRRGCVKKQGQHFYYDPNKDLPASRRRGRFAHILSG</sequence>
<organism evidence="4">
    <name type="scientific">Zooxanthella nutricula</name>
    <dbReference type="NCBI Taxonomy" id="1333877"/>
    <lineage>
        <taxon>Eukaryota</taxon>
        <taxon>Sar</taxon>
        <taxon>Alveolata</taxon>
        <taxon>Dinophyceae</taxon>
        <taxon>Peridiniales</taxon>
        <taxon>Peridiniales incertae sedis</taxon>
        <taxon>Zooxanthella</taxon>
    </lineage>
</organism>
<dbReference type="AlphaFoldDB" id="A0A7S2HDZ9"/>
<dbReference type="EMBL" id="HBGW01002738">
    <property type="protein sequence ID" value="CAD9488012.1"/>
    <property type="molecule type" value="Transcribed_RNA"/>
</dbReference>
<dbReference type="PROSITE" id="PS50097">
    <property type="entry name" value="BTB"/>
    <property type="match status" value="1"/>
</dbReference>
<comment type="function">
    <text evidence="1">May act as a substrate-specific adapter of an E3 ubiquitin-protein ligase complex (CUL3-RBX1-BTB) which mediates the ubiquitination and subsequent proteasomal degradation of target proteins.</text>
</comment>
<dbReference type="CDD" id="cd18186">
    <property type="entry name" value="BTB_POZ_ZBTB_KLHL-like"/>
    <property type="match status" value="1"/>
</dbReference>
<gene>
    <name evidence="4" type="ORF">BRAN1462_LOCUS1776</name>
</gene>
<feature type="region of interest" description="Disordered" evidence="2">
    <location>
        <begin position="165"/>
        <end position="217"/>
    </location>
</feature>
<proteinExistence type="predicted"/>
<dbReference type="SUPFAM" id="SSF54695">
    <property type="entry name" value="POZ domain"/>
    <property type="match status" value="1"/>
</dbReference>
<dbReference type="SMART" id="SM00225">
    <property type="entry name" value="BTB"/>
    <property type="match status" value="1"/>
</dbReference>
<feature type="domain" description="BTB" evidence="3">
    <location>
        <begin position="20"/>
        <end position="78"/>
    </location>
</feature>
<reference evidence="4" key="1">
    <citation type="submission" date="2021-01" db="EMBL/GenBank/DDBJ databases">
        <authorList>
            <person name="Corre E."/>
            <person name="Pelletier E."/>
            <person name="Niang G."/>
            <person name="Scheremetjew M."/>
            <person name="Finn R."/>
            <person name="Kale V."/>
            <person name="Holt S."/>
            <person name="Cochrane G."/>
            <person name="Meng A."/>
            <person name="Brown T."/>
            <person name="Cohen L."/>
        </authorList>
    </citation>
    <scope>NUCLEOTIDE SEQUENCE</scope>
    <source>
        <strain evidence="4">RCC3387</strain>
    </source>
</reference>
<dbReference type="PANTHER" id="PTHR47274">
    <property type="entry name" value="BTB/POZ DOMAIN CONTAINING PROTEIN, EXPRESSED-RELATED"/>
    <property type="match status" value="1"/>
</dbReference>
<protein>
    <recommendedName>
        <fullName evidence="3">BTB domain-containing protein</fullName>
    </recommendedName>
</protein>
<accession>A0A7S2HDZ9</accession>
<evidence type="ECO:0000313" key="4">
    <source>
        <dbReference type="EMBL" id="CAD9488012.1"/>
    </source>
</evidence>
<evidence type="ECO:0000256" key="1">
    <source>
        <dbReference type="ARBA" id="ARBA00002668"/>
    </source>
</evidence>
<dbReference type="InterPro" id="IPR000210">
    <property type="entry name" value="BTB/POZ_dom"/>
</dbReference>
<evidence type="ECO:0000259" key="3">
    <source>
        <dbReference type="PROSITE" id="PS50097"/>
    </source>
</evidence>
<evidence type="ECO:0000256" key="2">
    <source>
        <dbReference type="SAM" id="MobiDB-lite"/>
    </source>
</evidence>
<dbReference type="InterPro" id="IPR011333">
    <property type="entry name" value="SKP1/BTB/POZ_sf"/>
</dbReference>
<name>A0A7S2HDZ9_9DINO</name>
<dbReference type="Gene3D" id="3.30.710.10">
    <property type="entry name" value="Potassium Channel Kv1.1, Chain A"/>
    <property type="match status" value="1"/>
</dbReference>
<dbReference type="Pfam" id="PF00651">
    <property type="entry name" value="BTB"/>
    <property type="match status" value="1"/>
</dbReference>